<gene>
    <name evidence="2" type="ORF">Plil01_000001900</name>
</gene>
<keyword evidence="3" id="KW-1185">Reference proteome</keyword>
<accession>A0A9W6TA48</accession>
<protein>
    <submittedName>
        <fullName evidence="2">Unnamed protein product</fullName>
    </submittedName>
</protein>
<feature type="region of interest" description="Disordered" evidence="1">
    <location>
        <begin position="52"/>
        <end position="88"/>
    </location>
</feature>
<organism evidence="2 3">
    <name type="scientific">Phytophthora lilii</name>
    <dbReference type="NCBI Taxonomy" id="2077276"/>
    <lineage>
        <taxon>Eukaryota</taxon>
        <taxon>Sar</taxon>
        <taxon>Stramenopiles</taxon>
        <taxon>Oomycota</taxon>
        <taxon>Peronosporomycetes</taxon>
        <taxon>Peronosporales</taxon>
        <taxon>Peronosporaceae</taxon>
        <taxon>Phytophthora</taxon>
    </lineage>
</organism>
<proteinExistence type="predicted"/>
<sequence length="109" mass="11818">MSFKCLRQGGYQIYGTQVRHPGGCMIIVGPCLLRTFGIRVGVIPRTKNTSARMIHPTEKSSTRSLPMTGLKEPKHVKKKESCSTISTGRPSGDVVTPVGFIASALSWLS</sequence>
<name>A0A9W6TA48_9STRA</name>
<dbReference type="AlphaFoldDB" id="A0A9W6TA48"/>
<dbReference type="EMBL" id="BSXW01000001">
    <property type="protein sequence ID" value="GMF09083.1"/>
    <property type="molecule type" value="Genomic_DNA"/>
</dbReference>
<evidence type="ECO:0000313" key="2">
    <source>
        <dbReference type="EMBL" id="GMF09083.1"/>
    </source>
</evidence>
<dbReference type="Proteomes" id="UP001165083">
    <property type="component" value="Unassembled WGS sequence"/>
</dbReference>
<comment type="caution">
    <text evidence="2">The sequence shown here is derived from an EMBL/GenBank/DDBJ whole genome shotgun (WGS) entry which is preliminary data.</text>
</comment>
<evidence type="ECO:0000256" key="1">
    <source>
        <dbReference type="SAM" id="MobiDB-lite"/>
    </source>
</evidence>
<evidence type="ECO:0000313" key="3">
    <source>
        <dbReference type="Proteomes" id="UP001165083"/>
    </source>
</evidence>
<reference evidence="2" key="1">
    <citation type="submission" date="2023-04" db="EMBL/GenBank/DDBJ databases">
        <title>Phytophthora lilii NBRC 32176.</title>
        <authorList>
            <person name="Ichikawa N."/>
            <person name="Sato H."/>
            <person name="Tonouchi N."/>
        </authorList>
    </citation>
    <scope>NUCLEOTIDE SEQUENCE</scope>
    <source>
        <strain evidence="2">NBRC 32176</strain>
    </source>
</reference>